<reference evidence="1 2" key="1">
    <citation type="journal article" date="2007" name="Genome Biol.">
        <title>Interrupted coding sequences in Mycobacterium smegmatis: authentic mutations or sequencing errors?</title>
        <authorList>
            <person name="Deshayes C."/>
            <person name="Perrodou E."/>
            <person name="Gallien S."/>
            <person name="Euphrasie D."/>
            <person name="Schaeffer C."/>
            <person name="Van-Dorsselaer A."/>
            <person name="Poch O."/>
            <person name="Lecompte O."/>
            <person name="Reyrat J.M."/>
        </authorList>
    </citation>
    <scope>NUCLEOTIDE SEQUENCE [LARGE SCALE GENOMIC DNA]</scope>
    <source>
        <strain evidence="2">ATCC 700084 / mc(2)155</strain>
    </source>
</reference>
<dbReference type="KEGG" id="msg:MSMEI_2422"/>
<dbReference type="InterPro" id="IPR032710">
    <property type="entry name" value="NTF2-like_dom_sf"/>
</dbReference>
<gene>
    <name evidence="1" type="ordered locus">MSMEI_2422</name>
</gene>
<proteinExistence type="predicted"/>
<dbReference type="AlphaFoldDB" id="I7FBK9"/>
<dbReference type="EMBL" id="CP001663">
    <property type="protein sequence ID" value="AFP38890.1"/>
    <property type="molecule type" value="Genomic_DNA"/>
</dbReference>
<reference evidence="1 2" key="2">
    <citation type="journal article" date="2009" name="Genome Res.">
        <title>Ortho-proteogenomics: multiple proteomes investigation through orthology and a new MS-based protocol.</title>
        <authorList>
            <person name="Gallien S."/>
            <person name="Perrodou E."/>
            <person name="Carapito C."/>
            <person name="Deshayes C."/>
            <person name="Reyrat J.M."/>
            <person name="Van Dorsselaer A."/>
            <person name="Poch O."/>
            <person name="Schaeffer C."/>
            <person name="Lecompte O."/>
        </authorList>
    </citation>
    <scope>NUCLEOTIDE SEQUENCE [LARGE SCALE GENOMIC DNA]</scope>
    <source>
        <strain evidence="2">ATCC 700084 / mc(2)155</strain>
    </source>
</reference>
<dbReference type="SUPFAM" id="SSF54427">
    <property type="entry name" value="NTF2-like"/>
    <property type="match status" value="1"/>
</dbReference>
<sequence>MGAGAPMSVSTSRTVSGEVARHHVANLLYTYVDIADRKDIDAAVGLLGNARVRFPDNGFETIDDARPFFTRLWASSTAHRHDVGNLRVEPGAGSYWRAYAHYTRWLFTPGPVLHTLGEYALDIDARTWSITALAVTRTWMRAESG</sequence>
<organism evidence="1 2">
    <name type="scientific">Mycolicibacterium smegmatis (strain ATCC 700084 / mc(2)155)</name>
    <name type="common">Mycobacterium smegmatis</name>
    <dbReference type="NCBI Taxonomy" id="246196"/>
    <lineage>
        <taxon>Bacteria</taxon>
        <taxon>Bacillati</taxon>
        <taxon>Actinomycetota</taxon>
        <taxon>Actinomycetes</taxon>
        <taxon>Mycobacteriales</taxon>
        <taxon>Mycobacteriaceae</taxon>
        <taxon>Mycolicibacterium</taxon>
    </lineage>
</organism>
<evidence type="ECO:0000313" key="2">
    <source>
        <dbReference type="Proteomes" id="UP000006158"/>
    </source>
</evidence>
<evidence type="ECO:0000313" key="1">
    <source>
        <dbReference type="EMBL" id="AFP38890.1"/>
    </source>
</evidence>
<dbReference type="Proteomes" id="UP000006158">
    <property type="component" value="Chromosome"/>
</dbReference>
<name>I7FBK9_MYCS2</name>
<accession>I7FBK9</accession>
<protein>
    <recommendedName>
        <fullName evidence="3">SnoaL-like domain-containing protein</fullName>
    </recommendedName>
</protein>
<dbReference type="Gene3D" id="3.10.450.50">
    <property type="match status" value="1"/>
</dbReference>
<evidence type="ECO:0008006" key="3">
    <source>
        <dbReference type="Google" id="ProtNLM"/>
    </source>
</evidence>
<dbReference type="PATRIC" id="fig|246196.56.peg.2480"/>